<keyword evidence="2 4" id="KW-0195">Cyclin</keyword>
<keyword evidence="1" id="KW-0132">Cell division</keyword>
<dbReference type="SUPFAM" id="SSF47954">
    <property type="entry name" value="Cyclin-like"/>
    <property type="match status" value="2"/>
</dbReference>
<dbReference type="Proteomes" id="UP000887568">
    <property type="component" value="Unplaced"/>
</dbReference>
<organism evidence="7 8">
    <name type="scientific">Patiria miniata</name>
    <name type="common">Bat star</name>
    <name type="synonym">Asterina miniata</name>
    <dbReference type="NCBI Taxonomy" id="46514"/>
    <lineage>
        <taxon>Eukaryota</taxon>
        <taxon>Metazoa</taxon>
        <taxon>Echinodermata</taxon>
        <taxon>Eleutherozoa</taxon>
        <taxon>Asterozoa</taxon>
        <taxon>Asteroidea</taxon>
        <taxon>Valvatacea</taxon>
        <taxon>Valvatida</taxon>
        <taxon>Asterinidae</taxon>
        <taxon>Patiria</taxon>
    </lineage>
</organism>
<dbReference type="SMART" id="SM01332">
    <property type="entry name" value="Cyclin_C"/>
    <property type="match status" value="1"/>
</dbReference>
<dbReference type="InterPro" id="IPR039361">
    <property type="entry name" value="Cyclin"/>
</dbReference>
<proteinExistence type="inferred from homology"/>
<dbReference type="FunFam" id="1.10.472.10:FF:000001">
    <property type="entry name" value="G2/mitotic-specific cyclin"/>
    <property type="match status" value="1"/>
</dbReference>
<evidence type="ECO:0000256" key="3">
    <source>
        <dbReference type="ARBA" id="ARBA00023306"/>
    </source>
</evidence>
<evidence type="ECO:0000256" key="1">
    <source>
        <dbReference type="ARBA" id="ARBA00022618"/>
    </source>
</evidence>
<dbReference type="Gene3D" id="1.10.472.10">
    <property type="entry name" value="Cyclin-like"/>
    <property type="match status" value="2"/>
</dbReference>
<comment type="similarity">
    <text evidence="4">Belongs to the cyclin family.</text>
</comment>
<evidence type="ECO:0000313" key="7">
    <source>
        <dbReference type="EnsemblMetazoa" id="XP_038071572.1"/>
    </source>
</evidence>
<dbReference type="InterPro" id="IPR006671">
    <property type="entry name" value="Cyclin_N"/>
</dbReference>
<protein>
    <submittedName>
        <fullName evidence="7">Uncharacterized protein</fullName>
    </submittedName>
</protein>
<sequence>MSRVLVAHRPSGTWAASKIGGYSVKIVKQVQEKSEHHLFRDVTNLQARDAKPLDTKERSFRSTKACDIRANPPKWCSENVPPCVSDKTNHGKLVGRAGKVGKSKEATAPAVRRGKRDDIQDTEHHGCLAPAREQCGAPPFGLHIAQDVEPMEFSALKLELDCMEEIASSECPEAEPENDPMLMSEYSTEIYRYLRSMEYKCVVPTSYLTGPAVTPNTRAVLINWLVQVQVHLELSEETLHLTAILLDRFLSQQPIGLNLLQLLGVSCLFVASKYEERSAPEVETLCKLTDYTYTHDAVLMMERRILHVLQFDLFSPTPMTFLEQFLKADTDEQRVEFHFANYILDLALTDASLLKYYPSERAAAATCLARHLAGPWVDEDCWTADLVQRTGYTEQQLTACLAGMARLVSEANKSPYKATTEKFSCPTYDSVSCIQGPCLIKAEFLSDL</sequence>
<dbReference type="GO" id="GO:0051301">
    <property type="term" value="P:cell division"/>
    <property type="evidence" value="ECO:0007669"/>
    <property type="project" value="UniProtKB-KW"/>
</dbReference>
<evidence type="ECO:0000313" key="8">
    <source>
        <dbReference type="Proteomes" id="UP000887568"/>
    </source>
</evidence>
<evidence type="ECO:0000256" key="2">
    <source>
        <dbReference type="ARBA" id="ARBA00023127"/>
    </source>
</evidence>
<evidence type="ECO:0000259" key="6">
    <source>
        <dbReference type="SMART" id="SM01332"/>
    </source>
</evidence>
<evidence type="ECO:0000259" key="5">
    <source>
        <dbReference type="SMART" id="SM00385"/>
    </source>
</evidence>
<dbReference type="PANTHER" id="PTHR10177">
    <property type="entry name" value="CYCLINS"/>
    <property type="match status" value="1"/>
</dbReference>
<dbReference type="OrthoDB" id="5590282at2759"/>
<dbReference type="Pfam" id="PF02984">
    <property type="entry name" value="Cyclin_C"/>
    <property type="match status" value="1"/>
</dbReference>
<name>A0A914B813_PATMI</name>
<evidence type="ECO:0000256" key="4">
    <source>
        <dbReference type="RuleBase" id="RU000383"/>
    </source>
</evidence>
<dbReference type="GeneID" id="119740370"/>
<dbReference type="InterPro" id="IPR013763">
    <property type="entry name" value="Cyclin-like_dom"/>
</dbReference>
<feature type="domain" description="Cyclin-like" evidence="5">
    <location>
        <begin position="223"/>
        <end position="307"/>
    </location>
</feature>
<feature type="domain" description="Cyclin-like" evidence="5">
    <location>
        <begin position="320"/>
        <end position="406"/>
    </location>
</feature>
<dbReference type="InterPro" id="IPR004367">
    <property type="entry name" value="Cyclin_C-dom"/>
</dbReference>
<dbReference type="SMART" id="SM00385">
    <property type="entry name" value="CYCLIN"/>
    <property type="match status" value="2"/>
</dbReference>
<accession>A0A914B813</accession>
<dbReference type="AlphaFoldDB" id="A0A914B813"/>
<dbReference type="Pfam" id="PF00134">
    <property type="entry name" value="Cyclin_N"/>
    <property type="match status" value="1"/>
</dbReference>
<dbReference type="RefSeq" id="XP_038071572.1">
    <property type="nucleotide sequence ID" value="XM_038215644.1"/>
</dbReference>
<dbReference type="OMA" id="ACDIRAN"/>
<keyword evidence="8" id="KW-1185">Reference proteome</keyword>
<dbReference type="InterPro" id="IPR036915">
    <property type="entry name" value="Cyclin-like_sf"/>
</dbReference>
<reference evidence="7" key="1">
    <citation type="submission" date="2022-11" db="UniProtKB">
        <authorList>
            <consortium name="EnsemblMetazoa"/>
        </authorList>
    </citation>
    <scope>IDENTIFICATION</scope>
</reference>
<dbReference type="EnsemblMetazoa" id="XM_038215644.1">
    <property type="protein sequence ID" value="XP_038071572.1"/>
    <property type="gene ID" value="LOC119740370"/>
</dbReference>
<feature type="domain" description="Cyclin C-terminal" evidence="6">
    <location>
        <begin position="316"/>
        <end position="437"/>
    </location>
</feature>
<keyword evidence="3" id="KW-0131">Cell cycle</keyword>
<dbReference type="CDD" id="cd20537">
    <property type="entry name" value="CYCLIN_CCNO-like_rpt2"/>
    <property type="match status" value="1"/>
</dbReference>